<feature type="chain" id="PRO_5003861454" evidence="2">
    <location>
        <begin position="29"/>
        <end position="327"/>
    </location>
</feature>
<feature type="compositionally biased region" description="Basic and acidic residues" evidence="1">
    <location>
        <begin position="139"/>
        <end position="157"/>
    </location>
</feature>
<evidence type="ECO:0000313" key="4">
    <source>
        <dbReference type="Proteomes" id="UP000007350"/>
    </source>
</evidence>
<feature type="compositionally biased region" description="Polar residues" evidence="1">
    <location>
        <begin position="304"/>
        <end position="327"/>
    </location>
</feature>
<feature type="compositionally biased region" description="Gly residues" evidence="1">
    <location>
        <begin position="97"/>
        <end position="106"/>
    </location>
</feature>
<evidence type="ECO:0000256" key="1">
    <source>
        <dbReference type="SAM" id="MobiDB-lite"/>
    </source>
</evidence>
<dbReference type="Proteomes" id="UP000007350">
    <property type="component" value="Unassembled WGS sequence"/>
</dbReference>
<feature type="signal peptide" evidence="2">
    <location>
        <begin position="1"/>
        <end position="28"/>
    </location>
</feature>
<feature type="region of interest" description="Disordered" evidence="1">
    <location>
        <begin position="74"/>
        <end position="327"/>
    </location>
</feature>
<evidence type="ECO:0000313" key="3">
    <source>
        <dbReference type="EMBL" id="EKF29570.1"/>
    </source>
</evidence>
<name>K2MR90_TRYCR</name>
<feature type="compositionally biased region" description="Polar residues" evidence="1">
    <location>
        <begin position="247"/>
        <end position="274"/>
    </location>
</feature>
<feature type="compositionally biased region" description="Polar residues" evidence="1">
    <location>
        <begin position="80"/>
        <end position="91"/>
    </location>
</feature>
<evidence type="ECO:0000256" key="2">
    <source>
        <dbReference type="SAM" id="SignalP"/>
    </source>
</evidence>
<keyword evidence="4" id="KW-1185">Reference proteome</keyword>
<feature type="non-terminal residue" evidence="3">
    <location>
        <position position="327"/>
    </location>
</feature>
<feature type="compositionally biased region" description="Polar residues" evidence="1">
    <location>
        <begin position="187"/>
        <end position="197"/>
    </location>
</feature>
<proteinExistence type="predicted"/>
<accession>K2MR90</accession>
<sequence length="327" mass="33027">MRAAAGAGDFLFCCALYCFAFTLLCVDGELVCAEGCTQVIGVMMMMMTGRVLLVCALCVLWCGGGGADDAGAGIAGDPGTHSQSGGETVGQSPPAGGSNGGSGGSKADGSHGSKGKSLDSASAEESSPLDPSPEGDLSLSEKHVLQERVDSTGKQEHSQSGTQDVSLPDMNEAETRETGPKQELSDTQKTGVLTNVGGSEIAIRGEVNTGHNTGFIPNKSDSPPLLEPQAKQVLTPAEPSPVITVSAGETNPTASTDSQNATETTSTTSPSHAETATEAPEKTLGNGAPGQQREDTDTPDSIKDASTNHPAEITASSISTSGTNATN</sequence>
<feature type="compositionally biased region" description="Basic and acidic residues" evidence="1">
    <location>
        <begin position="173"/>
        <end position="186"/>
    </location>
</feature>
<comment type="caution">
    <text evidence="3">The sequence shown here is derived from an EMBL/GenBank/DDBJ whole genome shotgun (WGS) entry which is preliminary data.</text>
</comment>
<feature type="compositionally biased region" description="Basic and acidic residues" evidence="1">
    <location>
        <begin position="292"/>
        <end position="303"/>
    </location>
</feature>
<gene>
    <name evidence="3" type="ORF">MOQ_006637</name>
</gene>
<reference evidence="3 4" key="1">
    <citation type="journal article" date="2012" name="BMC Genomics">
        <title>Comparative genomic analysis of human infective Trypanosoma cruzi lineages with the bat-restricted subspecies T. cruzi marinkellei.</title>
        <authorList>
            <person name="Franzen O."/>
            <person name="Talavera-Lopez C."/>
            <person name="Ochaya S."/>
            <person name="Butler C.E."/>
            <person name="Messenger L.A."/>
            <person name="Lewis M.D."/>
            <person name="Llewellyn M.S."/>
            <person name="Marinkelle C.J."/>
            <person name="Tyler K.M."/>
            <person name="Miles M.A."/>
            <person name="Andersson B."/>
        </authorList>
    </citation>
    <scope>NUCLEOTIDE SEQUENCE [LARGE SCALE GENOMIC DNA]</scope>
    <source>
        <strain evidence="3 4">B7</strain>
    </source>
</reference>
<protein>
    <submittedName>
        <fullName evidence="3">Mucin-associated surface protein (MASP), putative</fullName>
    </submittedName>
</protein>
<dbReference type="OrthoDB" id="255352at2759"/>
<keyword evidence="2" id="KW-0732">Signal</keyword>
<dbReference type="EMBL" id="AHKC01012940">
    <property type="protein sequence ID" value="EKF29570.1"/>
    <property type="molecule type" value="Genomic_DNA"/>
</dbReference>
<dbReference type="AlphaFoldDB" id="K2MR90"/>
<organism evidence="3 4">
    <name type="scientific">Trypanosoma cruzi marinkellei</name>
    <dbReference type="NCBI Taxonomy" id="85056"/>
    <lineage>
        <taxon>Eukaryota</taxon>
        <taxon>Discoba</taxon>
        <taxon>Euglenozoa</taxon>
        <taxon>Kinetoplastea</taxon>
        <taxon>Metakinetoplastina</taxon>
        <taxon>Trypanosomatida</taxon>
        <taxon>Trypanosomatidae</taxon>
        <taxon>Trypanosoma</taxon>
        <taxon>Schizotrypanum</taxon>
    </lineage>
</organism>